<organism evidence="4 5">
    <name type="scientific">Candidatus Buchananbacteria bacterium RIFCSPLOWO2_01_FULL_56_15</name>
    <dbReference type="NCBI Taxonomy" id="1797547"/>
    <lineage>
        <taxon>Bacteria</taxon>
        <taxon>Candidatus Buchananiibacteriota</taxon>
    </lineage>
</organism>
<evidence type="ECO:0000256" key="2">
    <source>
        <dbReference type="SAM" id="MobiDB-lite"/>
    </source>
</evidence>
<proteinExistence type="predicted"/>
<keyword evidence="3" id="KW-0812">Transmembrane</keyword>
<dbReference type="Proteomes" id="UP000178944">
    <property type="component" value="Unassembled WGS sequence"/>
</dbReference>
<dbReference type="InterPro" id="IPR019734">
    <property type="entry name" value="TPR_rpt"/>
</dbReference>
<evidence type="ECO:0000313" key="4">
    <source>
        <dbReference type="EMBL" id="OGY54955.1"/>
    </source>
</evidence>
<feature type="region of interest" description="Disordered" evidence="2">
    <location>
        <begin position="254"/>
        <end position="285"/>
    </location>
</feature>
<evidence type="ECO:0000313" key="5">
    <source>
        <dbReference type="Proteomes" id="UP000178944"/>
    </source>
</evidence>
<feature type="transmembrane region" description="Helical" evidence="3">
    <location>
        <begin position="6"/>
        <end position="23"/>
    </location>
</feature>
<gene>
    <name evidence="4" type="ORF">A2951_00680</name>
</gene>
<dbReference type="SMART" id="SM00028">
    <property type="entry name" value="TPR"/>
    <property type="match status" value="3"/>
</dbReference>
<keyword evidence="3" id="KW-1133">Transmembrane helix</keyword>
<accession>A0A1G1YRH3</accession>
<dbReference type="EMBL" id="MHIQ01000013">
    <property type="protein sequence ID" value="OGY54955.1"/>
    <property type="molecule type" value="Genomic_DNA"/>
</dbReference>
<evidence type="ECO:0000256" key="1">
    <source>
        <dbReference type="PROSITE-ProRule" id="PRU00339"/>
    </source>
</evidence>
<sequence length="285" mass="32212">MIYYIIPSVVMVISLGVILWLVWRKLPRLAALNIESISEEKALAVKNRIMLDRLKRKALVFKQLTIQVLQPLKASARQLLDRIAAQVSKLEQAAQQKDRPLTGVEVKQSVNDRLAQADQLLEHGDYSVAEEAFIQVLNLDAQNATAYQSLIKVYLATKDYKKAKETCRYLIKLLTKKGPAVDASPERGHRLASLYADLGWVYELEGRKQLAAANYEKAIEIEPSNPRFLDLLLKISIMLKRKDRAWATFNALKDADPDNKKLPELKDEIEKIKTPHPSTGEPASS</sequence>
<keyword evidence="3" id="KW-0472">Membrane</keyword>
<dbReference type="SUPFAM" id="SSF48452">
    <property type="entry name" value="TPR-like"/>
    <property type="match status" value="1"/>
</dbReference>
<dbReference type="Pfam" id="PF13181">
    <property type="entry name" value="TPR_8"/>
    <property type="match status" value="1"/>
</dbReference>
<dbReference type="PROSITE" id="PS50005">
    <property type="entry name" value="TPR"/>
    <property type="match status" value="1"/>
</dbReference>
<protein>
    <submittedName>
        <fullName evidence="4">Uncharacterized protein</fullName>
    </submittedName>
</protein>
<dbReference type="Pfam" id="PF14559">
    <property type="entry name" value="TPR_19"/>
    <property type="match status" value="1"/>
</dbReference>
<dbReference type="AlphaFoldDB" id="A0A1G1YRH3"/>
<evidence type="ECO:0000256" key="3">
    <source>
        <dbReference type="SAM" id="Phobius"/>
    </source>
</evidence>
<name>A0A1G1YRH3_9BACT</name>
<feature type="repeat" description="TPR" evidence="1">
    <location>
        <begin position="192"/>
        <end position="225"/>
    </location>
</feature>
<reference evidence="4 5" key="1">
    <citation type="journal article" date="2016" name="Nat. Commun.">
        <title>Thousands of microbial genomes shed light on interconnected biogeochemical processes in an aquifer system.</title>
        <authorList>
            <person name="Anantharaman K."/>
            <person name="Brown C.T."/>
            <person name="Hug L.A."/>
            <person name="Sharon I."/>
            <person name="Castelle C.J."/>
            <person name="Probst A.J."/>
            <person name="Thomas B.C."/>
            <person name="Singh A."/>
            <person name="Wilkins M.J."/>
            <person name="Karaoz U."/>
            <person name="Brodie E.L."/>
            <person name="Williams K.H."/>
            <person name="Hubbard S.S."/>
            <person name="Banfield J.F."/>
        </authorList>
    </citation>
    <scope>NUCLEOTIDE SEQUENCE [LARGE SCALE GENOMIC DNA]</scope>
</reference>
<dbReference type="Gene3D" id="1.25.40.10">
    <property type="entry name" value="Tetratricopeptide repeat domain"/>
    <property type="match status" value="2"/>
</dbReference>
<comment type="caution">
    <text evidence="4">The sequence shown here is derived from an EMBL/GenBank/DDBJ whole genome shotgun (WGS) entry which is preliminary data.</text>
</comment>
<keyword evidence="1" id="KW-0802">TPR repeat</keyword>
<dbReference type="InterPro" id="IPR011990">
    <property type="entry name" value="TPR-like_helical_dom_sf"/>
</dbReference>
<feature type="compositionally biased region" description="Basic and acidic residues" evidence="2">
    <location>
        <begin position="254"/>
        <end position="273"/>
    </location>
</feature>